<keyword evidence="2" id="KW-1185">Reference proteome</keyword>
<sequence>MLDLSVCAFVDGLDEYTGRAKALMDTLLGVQACTGIKLCLASRPENMISRVLSSYPGLKVQDHNSATIQACIQSASVLVLSKEEISTLRPLWRSIEQAANGIVLWARFAADLLVEQCIEGATTSELATVLDAVPTQLEDVYQRIFERLDEKQKLHAAIAAQLLIIHGSVKIESFFVYWCMITEDLDEHFNCDDSFDTKRFIARMYRLFGGLLEFTHSPLRCLVHAAGDAYDPVRGGFPGQCGRSCSVRLVHKTLFTYLTQSRILSSKQVTINAQLLSLTPTSLRLMMVQTGDIKLQLNIMAVKMFEEQIITHKLRDWRDMTAAFIETHFRRKSLEMHWKRRFRSFLKDIHDLFDDCQSITADLATWNVLSLPSVKLHESLCDICCTELSMFDVPAYIGNDARLLRVLMTHGAKQIVEYGLTKSRFALHYAVVEWLLQFALYRWHEVDREHYFDLFLEGQRLRAHHVVLYFMIDCREPKFINKIRETCPSTALETIERCLWYDYADTNLLFAWILYSGQDRSDPPSFQFRLETIQTYEIKKRHLSLLQDLGFLVTAHAYSGGTAMHAIFDRSLRLDPALNWHFLNWHDILWPFDETKFQLLLDAGYDLIDPDNYELVRRLVIDFLASLRGEMRSDPIQRSRGQQLSYFDRFVRKVWKLSVPEALPLDLPPLLFPLTPDGTCGANFSIDEHCKGMRFFKECEAAFMEAGDSDTEQDAAVDALVTNSSSSQQGSTQF</sequence>
<reference evidence="1 2" key="1">
    <citation type="submission" date="2023-08" db="EMBL/GenBank/DDBJ databases">
        <title>Black Yeasts Isolated from many extreme environments.</title>
        <authorList>
            <person name="Coleine C."/>
            <person name="Stajich J.E."/>
            <person name="Selbmann L."/>
        </authorList>
    </citation>
    <scope>NUCLEOTIDE SEQUENCE [LARGE SCALE GENOMIC DNA]</scope>
    <source>
        <strain evidence="1 2">CCFEE 5910</strain>
    </source>
</reference>
<evidence type="ECO:0008006" key="3">
    <source>
        <dbReference type="Google" id="ProtNLM"/>
    </source>
</evidence>
<proteinExistence type="predicted"/>
<accession>A0AAN7STZ6</accession>
<protein>
    <recommendedName>
        <fullName evidence="3">NACHT domain-containing protein</fullName>
    </recommendedName>
</protein>
<dbReference type="PANTHER" id="PTHR10039:SF15">
    <property type="entry name" value="NACHT DOMAIN-CONTAINING PROTEIN"/>
    <property type="match status" value="1"/>
</dbReference>
<evidence type="ECO:0000313" key="2">
    <source>
        <dbReference type="Proteomes" id="UP001309876"/>
    </source>
</evidence>
<dbReference type="AlphaFoldDB" id="A0AAN7STZ6"/>
<dbReference type="EMBL" id="JAVRRJ010000009">
    <property type="protein sequence ID" value="KAK5081528.1"/>
    <property type="molecule type" value="Genomic_DNA"/>
</dbReference>
<dbReference type="Proteomes" id="UP001309876">
    <property type="component" value="Unassembled WGS sequence"/>
</dbReference>
<evidence type="ECO:0000313" key="1">
    <source>
        <dbReference type="EMBL" id="KAK5081528.1"/>
    </source>
</evidence>
<name>A0AAN7STZ6_9EURO</name>
<dbReference type="PANTHER" id="PTHR10039">
    <property type="entry name" value="AMELOGENIN"/>
    <property type="match status" value="1"/>
</dbReference>
<comment type="caution">
    <text evidence="1">The sequence shown here is derived from an EMBL/GenBank/DDBJ whole genome shotgun (WGS) entry which is preliminary data.</text>
</comment>
<gene>
    <name evidence="1" type="ORF">LTR05_007659</name>
</gene>
<organism evidence="1 2">
    <name type="scientific">Lithohypha guttulata</name>
    <dbReference type="NCBI Taxonomy" id="1690604"/>
    <lineage>
        <taxon>Eukaryota</taxon>
        <taxon>Fungi</taxon>
        <taxon>Dikarya</taxon>
        <taxon>Ascomycota</taxon>
        <taxon>Pezizomycotina</taxon>
        <taxon>Eurotiomycetes</taxon>
        <taxon>Chaetothyriomycetidae</taxon>
        <taxon>Chaetothyriales</taxon>
        <taxon>Trichomeriaceae</taxon>
        <taxon>Lithohypha</taxon>
    </lineage>
</organism>